<comment type="caution">
    <text evidence="1">The sequence shown here is derived from an EMBL/GenBank/DDBJ whole genome shotgun (WGS) entry which is preliminary data.</text>
</comment>
<organism evidence="1 2">
    <name type="scientific">Pelagihabitans pacificus</name>
    <dbReference type="NCBI Taxonomy" id="2696054"/>
    <lineage>
        <taxon>Bacteria</taxon>
        <taxon>Pseudomonadati</taxon>
        <taxon>Bacteroidota</taxon>
        <taxon>Flavobacteriia</taxon>
        <taxon>Flavobacteriales</taxon>
        <taxon>Flavobacteriaceae</taxon>
        <taxon>Pelagihabitans</taxon>
    </lineage>
</organism>
<dbReference type="AlphaFoldDB" id="A0A967E6A7"/>
<evidence type="ECO:0000313" key="1">
    <source>
        <dbReference type="EMBL" id="NHF58969.1"/>
    </source>
</evidence>
<dbReference type="Proteomes" id="UP000707206">
    <property type="component" value="Unassembled WGS sequence"/>
</dbReference>
<protein>
    <submittedName>
        <fullName evidence="1">TerB family tellurite resistance protein</fullName>
    </submittedName>
</protein>
<dbReference type="RefSeq" id="WP_152573426.1">
    <property type="nucleotide sequence ID" value="NZ_VIKU02000001.1"/>
</dbReference>
<reference evidence="1" key="2">
    <citation type="submission" date="2020-03" db="EMBL/GenBank/DDBJ databases">
        <title>Flavobacteriaceae bacterium strain TP-CH-4, a member of the family Flavobacteriaceae isolated from a deep-sea seamount.</title>
        <authorList>
            <person name="Zhang D.-C."/>
        </authorList>
    </citation>
    <scope>NUCLEOTIDE SEQUENCE</scope>
    <source>
        <strain evidence="1">TP-CH-4</strain>
    </source>
</reference>
<dbReference type="InterPro" id="IPR029024">
    <property type="entry name" value="TerB-like"/>
</dbReference>
<accession>A0A967E6A7</accession>
<proteinExistence type="predicted"/>
<evidence type="ECO:0000313" key="2">
    <source>
        <dbReference type="Proteomes" id="UP000707206"/>
    </source>
</evidence>
<gene>
    <name evidence="1" type="ORF">FK220_006440</name>
</gene>
<dbReference type="SUPFAM" id="SSF158682">
    <property type="entry name" value="TerB-like"/>
    <property type="match status" value="1"/>
</dbReference>
<reference evidence="1" key="1">
    <citation type="submission" date="2019-07" db="EMBL/GenBank/DDBJ databases">
        <authorList>
            <person name="De-Chao Zhang Q."/>
        </authorList>
    </citation>
    <scope>NUCLEOTIDE SEQUENCE</scope>
    <source>
        <strain evidence="1">TP-CH-4</strain>
    </source>
</reference>
<dbReference type="Gene3D" id="1.10.3680.10">
    <property type="entry name" value="TerB-like"/>
    <property type="match status" value="1"/>
</dbReference>
<sequence length="108" mass="12320">MQYNLAEKLAIVKAIDEVIQVDGQVNKREINLLDRIMRILKIERELLQEARKVTKKEGLLIFSGMPTNKKHALAVLLKEMAGADGRVDEREINLILHIFSEVGIRIDS</sequence>
<dbReference type="EMBL" id="VIKU02000001">
    <property type="protein sequence ID" value="NHF58969.1"/>
    <property type="molecule type" value="Genomic_DNA"/>
</dbReference>
<name>A0A967E6A7_9FLAO</name>
<keyword evidence="2" id="KW-1185">Reference proteome</keyword>